<evidence type="ECO:0000313" key="2">
    <source>
        <dbReference type="EMBL" id="AXG77504.1"/>
    </source>
</evidence>
<proteinExistence type="predicted"/>
<dbReference type="OrthoDB" id="4330564at2"/>
<accession>A0A345HLD0</accession>
<evidence type="ECO:0000313" key="3">
    <source>
        <dbReference type="Proteomes" id="UP000253868"/>
    </source>
</evidence>
<keyword evidence="3" id="KW-1185">Reference proteome</keyword>
<organism evidence="2 3">
    <name type="scientific">Streptomyces paludis</name>
    <dbReference type="NCBI Taxonomy" id="2282738"/>
    <lineage>
        <taxon>Bacteria</taxon>
        <taxon>Bacillati</taxon>
        <taxon>Actinomycetota</taxon>
        <taxon>Actinomycetes</taxon>
        <taxon>Kitasatosporales</taxon>
        <taxon>Streptomycetaceae</taxon>
        <taxon>Streptomyces</taxon>
    </lineage>
</organism>
<protein>
    <recommendedName>
        <fullName evidence="4">DUF2946 domain-containing protein</fullName>
    </recommendedName>
</protein>
<dbReference type="KEGG" id="spad:DVK44_07115"/>
<evidence type="ECO:0000256" key="1">
    <source>
        <dbReference type="SAM" id="SignalP"/>
    </source>
</evidence>
<dbReference type="Proteomes" id="UP000253868">
    <property type="component" value="Chromosome"/>
</dbReference>
<sequence>MGGSRRGHIRGTRPTALVSAVATLFAAFLICLGGGSGAVSAAPSGASGASDVAYVTHEGGTAHTVTAPAEAGARYICPYGKGDCGFFPHLSPAVLTVPPPVAPLADGVQLSHLTVAHPVGRAPRSGAHARAPDLHVLQVLRT</sequence>
<feature type="signal peptide" evidence="1">
    <location>
        <begin position="1"/>
        <end position="41"/>
    </location>
</feature>
<evidence type="ECO:0008006" key="4">
    <source>
        <dbReference type="Google" id="ProtNLM"/>
    </source>
</evidence>
<gene>
    <name evidence="2" type="ORF">DVK44_07115</name>
</gene>
<feature type="chain" id="PRO_5017022079" description="DUF2946 domain-containing protein" evidence="1">
    <location>
        <begin position="42"/>
        <end position="142"/>
    </location>
</feature>
<name>A0A345HLD0_9ACTN</name>
<dbReference type="AlphaFoldDB" id="A0A345HLD0"/>
<keyword evidence="1" id="KW-0732">Signal</keyword>
<reference evidence="3" key="1">
    <citation type="submission" date="2018-07" db="EMBL/GenBank/DDBJ databases">
        <authorList>
            <person name="Zhao J."/>
        </authorList>
    </citation>
    <scope>NUCLEOTIDE SEQUENCE [LARGE SCALE GENOMIC DNA]</scope>
    <source>
        <strain evidence="3">GSSD-12</strain>
    </source>
</reference>
<dbReference type="EMBL" id="CP031194">
    <property type="protein sequence ID" value="AXG77504.1"/>
    <property type="molecule type" value="Genomic_DNA"/>
</dbReference>